<sequence length="224" mass="24900">MLRPFTYLRDFDAEAAEPDVPAAAPDPRTFPKYSEEDMERRCAELRQEAFEEGRLAGEKSASEAYAAKHDALVIEALDQILEELPQARNALDSILGDTEKQATRALLELLRRLAPHLSKEGALTAAVDLVQEVLKQHRDAPTLVVKAGRLIADPLRRTLQEGKPPVTGLDIVVEPSLSDFAVHLSWDQGAVDFDPDERIAHIGMLIDQIILSRLKPEEPETPKE</sequence>
<dbReference type="EMBL" id="BMOV01000009">
    <property type="protein sequence ID" value="GGO15455.1"/>
    <property type="molecule type" value="Genomic_DNA"/>
</dbReference>
<evidence type="ECO:0000256" key="1">
    <source>
        <dbReference type="SAM" id="MobiDB-lite"/>
    </source>
</evidence>
<comment type="caution">
    <text evidence="2">The sequence shown here is derived from an EMBL/GenBank/DDBJ whole genome shotgun (WGS) entry which is preliminary data.</text>
</comment>
<dbReference type="Proteomes" id="UP000602381">
    <property type="component" value="Unassembled WGS sequence"/>
</dbReference>
<keyword evidence="3" id="KW-1185">Reference proteome</keyword>
<accession>A0ABQ2LFF5</accession>
<organism evidence="2 3">
    <name type="scientific">Iodidimonas muriae</name>
    <dbReference type="NCBI Taxonomy" id="261467"/>
    <lineage>
        <taxon>Bacteria</taxon>
        <taxon>Pseudomonadati</taxon>
        <taxon>Pseudomonadota</taxon>
        <taxon>Alphaproteobacteria</taxon>
        <taxon>Iodidimonadales</taxon>
        <taxon>Iodidimonadaceae</taxon>
        <taxon>Iodidimonas</taxon>
    </lineage>
</organism>
<dbReference type="RefSeq" id="WP_150006289.1">
    <property type="nucleotide sequence ID" value="NZ_BMOV01000009.1"/>
</dbReference>
<evidence type="ECO:0000313" key="3">
    <source>
        <dbReference type="Proteomes" id="UP000602381"/>
    </source>
</evidence>
<evidence type="ECO:0000313" key="2">
    <source>
        <dbReference type="EMBL" id="GGO15455.1"/>
    </source>
</evidence>
<feature type="compositionally biased region" description="Low complexity" evidence="1">
    <location>
        <begin position="18"/>
        <end position="27"/>
    </location>
</feature>
<protein>
    <recommendedName>
        <fullName evidence="4">Flagellar assembly protein FliH/Type III secretion system HrpE domain-containing protein</fullName>
    </recommendedName>
</protein>
<proteinExistence type="predicted"/>
<gene>
    <name evidence="2" type="ORF">GCM10007972_23560</name>
</gene>
<evidence type="ECO:0008006" key="4">
    <source>
        <dbReference type="Google" id="ProtNLM"/>
    </source>
</evidence>
<feature type="region of interest" description="Disordered" evidence="1">
    <location>
        <begin position="16"/>
        <end position="38"/>
    </location>
</feature>
<name>A0ABQ2LFF5_9PROT</name>
<reference evidence="3" key="1">
    <citation type="journal article" date="2019" name="Int. J. Syst. Evol. Microbiol.">
        <title>The Global Catalogue of Microorganisms (GCM) 10K type strain sequencing project: providing services to taxonomists for standard genome sequencing and annotation.</title>
        <authorList>
            <consortium name="The Broad Institute Genomics Platform"/>
            <consortium name="The Broad Institute Genome Sequencing Center for Infectious Disease"/>
            <person name="Wu L."/>
            <person name="Ma J."/>
        </authorList>
    </citation>
    <scope>NUCLEOTIDE SEQUENCE [LARGE SCALE GENOMIC DNA]</scope>
    <source>
        <strain evidence="3">JCM 17843</strain>
    </source>
</reference>